<dbReference type="RefSeq" id="WP_274795329.1">
    <property type="nucleotide sequence ID" value="NZ_CP113527.1"/>
</dbReference>
<dbReference type="SUPFAM" id="SSF53067">
    <property type="entry name" value="Actin-like ATPase domain"/>
    <property type="match status" value="2"/>
</dbReference>
<protein>
    <submittedName>
        <fullName evidence="2">BadF/BadG/BcrA/BcrD ATPase family protein</fullName>
    </submittedName>
</protein>
<dbReference type="PANTHER" id="PTHR43190:SF3">
    <property type="entry name" value="N-ACETYL-D-GLUCOSAMINE KINASE"/>
    <property type="match status" value="1"/>
</dbReference>
<dbReference type="InterPro" id="IPR043129">
    <property type="entry name" value="ATPase_NBD"/>
</dbReference>
<reference evidence="3" key="1">
    <citation type="submission" date="2022-11" db="EMBL/GenBank/DDBJ databases">
        <title>Lysinibacillus irui.</title>
        <authorList>
            <person name="Akintayo S.O."/>
        </authorList>
    </citation>
    <scope>NUCLEOTIDE SEQUENCE</scope>
    <source>
        <strain evidence="3">IRB4-01</strain>
    </source>
</reference>
<sequence length="348" mass="38149">MPLNRPYIIGVDGGGTGTRAVIGTQKGEVLAIVEGAGTNMKSKPPDEVRQQIVQLLEQLLQKVSATKNDISTVFLCVAGGDRQVDKDRWERWLGFLFPASTCQITITNDAVAALTSGTFTKQGVVVIAGTGSIVYAIAKKLQVSRVGGWGYLLGDEGSGYYIGQEALRAIAQHYDVFGMNGDVFTATILNQLSLTNPADIITQVYEHPQPRVLIASLARTVLRLAEQQNAKAENIIKQAVHHLVQFIQTMLIKEPQVKNLPIVLCGGLFENLYFVQCFQMKLKQASIHNRLIQPEVPPVIGAFINGLFNEGIQMTEALQRTIKKTWMSIHENSMGGFDHNGTNDKTDD</sequence>
<evidence type="ECO:0000313" key="4">
    <source>
        <dbReference type="Proteomes" id="UP001219585"/>
    </source>
</evidence>
<dbReference type="Gene3D" id="3.30.420.40">
    <property type="match status" value="2"/>
</dbReference>
<dbReference type="CDD" id="cd24007">
    <property type="entry name" value="ASKHA_NBD_eukNAGK-like"/>
    <property type="match status" value="1"/>
</dbReference>
<dbReference type="AlphaFoldDB" id="A0AAJ5UTJ2"/>
<dbReference type="EMBL" id="JAXUIA010000020">
    <property type="protein sequence ID" value="MEA0979068.1"/>
    <property type="molecule type" value="Genomic_DNA"/>
</dbReference>
<gene>
    <name evidence="3" type="ORF">OU989_01415</name>
    <name evidence="2" type="ORF">U6C28_22565</name>
</gene>
<dbReference type="InterPro" id="IPR052519">
    <property type="entry name" value="Euk-type_GlcNAc_Kinase"/>
</dbReference>
<organism evidence="3 4">
    <name type="scientific">Lysinibacillus irui</name>
    <dbReference type="NCBI Taxonomy" id="2998077"/>
    <lineage>
        <taxon>Bacteria</taxon>
        <taxon>Bacillati</taxon>
        <taxon>Bacillota</taxon>
        <taxon>Bacilli</taxon>
        <taxon>Bacillales</taxon>
        <taxon>Bacillaceae</taxon>
        <taxon>Lysinibacillus</taxon>
    </lineage>
</organism>
<evidence type="ECO:0000313" key="5">
    <source>
        <dbReference type="Proteomes" id="UP001289615"/>
    </source>
</evidence>
<dbReference type="Pfam" id="PF01869">
    <property type="entry name" value="BcrAD_BadFG"/>
    <property type="match status" value="1"/>
</dbReference>
<dbReference type="Proteomes" id="UP001289615">
    <property type="component" value="Unassembled WGS sequence"/>
</dbReference>
<dbReference type="InterPro" id="IPR002731">
    <property type="entry name" value="ATPase_BadF"/>
</dbReference>
<evidence type="ECO:0000313" key="2">
    <source>
        <dbReference type="EMBL" id="MEA0979068.1"/>
    </source>
</evidence>
<reference evidence="2 5" key="2">
    <citation type="submission" date="2023-12" db="EMBL/GenBank/DDBJ databases">
        <title>Genome comparison identifies genes involved in endophytic behavior of Lysinibacillus irui and provides insights into its role as a plant-growth promoting bacterium.</title>
        <authorList>
            <person name="Hilario S."/>
            <person name="Matos I."/>
            <person name="Goncalves M.F.M."/>
            <person name="Pardo C.A."/>
            <person name="Santos M.J."/>
        </authorList>
    </citation>
    <scope>NUCLEOTIDE SEQUENCE [LARGE SCALE GENOMIC DNA]</scope>
    <source>
        <strain evidence="2 5">B3</strain>
    </source>
</reference>
<keyword evidence="5" id="KW-1185">Reference proteome</keyword>
<evidence type="ECO:0000313" key="3">
    <source>
        <dbReference type="EMBL" id="WDV07164.1"/>
    </source>
</evidence>
<proteinExistence type="predicted"/>
<evidence type="ECO:0000259" key="1">
    <source>
        <dbReference type="Pfam" id="PF01869"/>
    </source>
</evidence>
<feature type="domain" description="ATPase BadF/BadG/BcrA/BcrD type" evidence="1">
    <location>
        <begin position="9"/>
        <end position="303"/>
    </location>
</feature>
<dbReference type="Proteomes" id="UP001219585">
    <property type="component" value="Chromosome"/>
</dbReference>
<name>A0AAJ5UTJ2_9BACI</name>
<dbReference type="EMBL" id="CP113527">
    <property type="protein sequence ID" value="WDV07164.1"/>
    <property type="molecule type" value="Genomic_DNA"/>
</dbReference>
<accession>A0AAJ5UTJ2</accession>
<dbReference type="PANTHER" id="PTHR43190">
    <property type="entry name" value="N-ACETYL-D-GLUCOSAMINE KINASE"/>
    <property type="match status" value="1"/>
</dbReference>
<dbReference type="KEGG" id="liu:OU989_01415"/>